<evidence type="ECO:0000313" key="5">
    <source>
        <dbReference type="Proteomes" id="UP000323521"/>
    </source>
</evidence>
<accession>A0A3G1KTN6</accession>
<name>A0A3G1KTN6_FORW1</name>
<evidence type="ECO:0000313" key="4">
    <source>
        <dbReference type="EMBL" id="ATW25819.1"/>
    </source>
</evidence>
<dbReference type="Pfam" id="PF01645">
    <property type="entry name" value="Glu_synthase"/>
    <property type="match status" value="1"/>
</dbReference>
<keyword evidence="5" id="KW-1185">Reference proteome</keyword>
<dbReference type="InterPro" id="IPR002932">
    <property type="entry name" value="Glu_synthdom"/>
</dbReference>
<gene>
    <name evidence="4" type="ORF">DCMF_14530</name>
</gene>
<proteinExistence type="inferred from homology"/>
<reference evidence="4 5" key="1">
    <citation type="submission" date="2016-10" db="EMBL/GenBank/DDBJ databases">
        <title>Complete Genome Sequence of Peptococcaceae strain DCMF.</title>
        <authorList>
            <person name="Edwards R.J."/>
            <person name="Holland S.I."/>
            <person name="Deshpande N.P."/>
            <person name="Wong Y.K."/>
            <person name="Ertan H."/>
            <person name="Manefield M."/>
            <person name="Russell T.L."/>
            <person name="Lee M.J."/>
        </authorList>
    </citation>
    <scope>NUCLEOTIDE SEQUENCE [LARGE SCALE GENOMIC DNA]</scope>
    <source>
        <strain evidence="4 5">DCMF</strain>
    </source>
</reference>
<organism evidence="4 5">
    <name type="scientific">Formimonas warabiya</name>
    <dbReference type="NCBI Taxonomy" id="1761012"/>
    <lineage>
        <taxon>Bacteria</taxon>
        <taxon>Bacillati</taxon>
        <taxon>Bacillota</taxon>
        <taxon>Clostridia</taxon>
        <taxon>Eubacteriales</taxon>
        <taxon>Peptococcaceae</taxon>
        <taxon>Candidatus Formimonas</taxon>
    </lineage>
</organism>
<dbReference type="EMBL" id="CP017634">
    <property type="protein sequence ID" value="ATW25819.1"/>
    <property type="molecule type" value="Genomic_DNA"/>
</dbReference>
<dbReference type="KEGG" id="fwa:DCMF_14530"/>
<dbReference type="GO" id="GO:0015930">
    <property type="term" value="F:glutamate synthase activity"/>
    <property type="evidence" value="ECO:0007669"/>
    <property type="project" value="InterPro"/>
</dbReference>
<evidence type="ECO:0000259" key="3">
    <source>
        <dbReference type="Pfam" id="PF01645"/>
    </source>
</evidence>
<protein>
    <submittedName>
        <fullName evidence="4">FMN-binding glutamate synthase family protein</fullName>
    </submittedName>
</protein>
<evidence type="ECO:0000256" key="1">
    <source>
        <dbReference type="ARBA" id="ARBA00009716"/>
    </source>
</evidence>
<feature type="domain" description="Glutamate synthase" evidence="3">
    <location>
        <begin position="164"/>
        <end position="466"/>
    </location>
</feature>
<sequence>MNKKRGSCSFLAKIFSGISISGIVGQLKQRGINKNELNSNQKRILLGSIPFAYFALKTIVRKLTQKEIGDVLKTLTTDEYSKNMMEIWTGFRRAGIDNILEINLRATQGTVINRPVGTSKQFVGYDNLMFTKPPQLKKLPKPGDTPVDMKVTIGSKADRPLITNIPLLISGMAYGVALSESAKIALAKGAKKAGTSTNSGEGPYLREEHREAGKYILQISQWPWGLRTDEEIASADMLEVQISQGAQSGSFYLAPDEVKGKARELMGLPHNQGISRLIAPPGVNSEKDWPILINDLRRRAKGIPIGVKMMATNSLEEDLAVAIDLGFDVIAIDGAQGSALVSNPTMQDDFGIPSLHALVRAVRYLRERGIRDQISLIVSGGYFNPGSCLKALALGADAIYLGTVPLYALVNKQHKKVIPWEPATTLVSYSSKNNKKLDINLGAERVANVLRSMVVEMEQVIRALGKSSIKELNPDDLVALDDFSAELTGVKRVY</sequence>
<dbReference type="CDD" id="cd02808">
    <property type="entry name" value="GltS_FMN"/>
    <property type="match status" value="1"/>
</dbReference>
<dbReference type="GO" id="GO:0006537">
    <property type="term" value="P:glutamate biosynthetic process"/>
    <property type="evidence" value="ECO:0007669"/>
    <property type="project" value="InterPro"/>
</dbReference>
<dbReference type="Gene3D" id="3.20.20.70">
    <property type="entry name" value="Aldolase class I"/>
    <property type="match status" value="1"/>
</dbReference>
<dbReference type="InterPro" id="IPR013785">
    <property type="entry name" value="Aldolase_TIM"/>
</dbReference>
<dbReference type="SUPFAM" id="SSF51395">
    <property type="entry name" value="FMN-linked oxidoreductases"/>
    <property type="match status" value="1"/>
</dbReference>
<dbReference type="PIRSF" id="PIRSF006429">
    <property type="entry name" value="GOGAT_lg_2"/>
    <property type="match status" value="1"/>
</dbReference>
<evidence type="ECO:0000256" key="2">
    <source>
        <dbReference type="PIRNR" id="PIRNR006429"/>
    </source>
</evidence>
<dbReference type="AlphaFoldDB" id="A0A3G1KTN6"/>
<dbReference type="InterPro" id="IPR024188">
    <property type="entry name" value="GltB"/>
</dbReference>
<dbReference type="Proteomes" id="UP000323521">
    <property type="component" value="Chromosome"/>
</dbReference>
<dbReference type="OrthoDB" id="9758182at2"/>
<comment type="similarity">
    <text evidence="1 2">Belongs to the glutamate synthase family.</text>
</comment>
<dbReference type="PANTHER" id="PTHR43819:SF1">
    <property type="entry name" value="ARCHAEAL-TYPE GLUTAMATE SYNTHASE [NADPH]"/>
    <property type="match status" value="1"/>
</dbReference>
<dbReference type="PANTHER" id="PTHR43819">
    <property type="entry name" value="ARCHAEAL-TYPE GLUTAMATE SYNTHASE [NADPH]"/>
    <property type="match status" value="1"/>
</dbReference>
<dbReference type="RefSeq" id="WP_148135089.1">
    <property type="nucleotide sequence ID" value="NZ_CP017634.1"/>
</dbReference>